<dbReference type="HOGENOM" id="CLU_3037543_0_0_1"/>
<sequence>LSAQNRIILHEAVERLTNPQGLTVNRINGDRWPKYWELYEHQPDDDLMQILQFPP</sequence>
<dbReference type="InParanoid" id="H2XS00"/>
<evidence type="ECO:0000313" key="2">
    <source>
        <dbReference type="Proteomes" id="UP000008144"/>
    </source>
</evidence>
<dbReference type="Proteomes" id="UP000008144">
    <property type="component" value="Unassembled WGS sequence"/>
</dbReference>
<proteinExistence type="predicted"/>
<evidence type="ECO:0000313" key="1">
    <source>
        <dbReference type="Ensembl" id="ENSCINP00000032434.1"/>
    </source>
</evidence>
<accession>H2XS00</accession>
<name>H2XS00_CIOIN</name>
<organism evidence="1 2">
    <name type="scientific">Ciona intestinalis</name>
    <name type="common">Transparent sea squirt</name>
    <name type="synonym">Ascidia intestinalis</name>
    <dbReference type="NCBI Taxonomy" id="7719"/>
    <lineage>
        <taxon>Eukaryota</taxon>
        <taxon>Metazoa</taxon>
        <taxon>Chordata</taxon>
        <taxon>Tunicata</taxon>
        <taxon>Ascidiacea</taxon>
        <taxon>Phlebobranchia</taxon>
        <taxon>Cionidae</taxon>
        <taxon>Ciona</taxon>
    </lineage>
</organism>
<protein>
    <submittedName>
        <fullName evidence="1">Uncharacterized protein</fullName>
    </submittedName>
</protein>
<dbReference type="Ensembl" id="ENSCINT00000033931.1">
    <property type="protein sequence ID" value="ENSCINP00000032434.1"/>
    <property type="gene ID" value="ENSCING00000022888.1"/>
</dbReference>
<reference evidence="1" key="3">
    <citation type="submission" date="2025-09" db="UniProtKB">
        <authorList>
            <consortium name="Ensembl"/>
        </authorList>
    </citation>
    <scope>IDENTIFICATION</scope>
</reference>
<dbReference type="AlphaFoldDB" id="H2XS00"/>
<reference evidence="1" key="2">
    <citation type="submission" date="2025-08" db="UniProtKB">
        <authorList>
            <consortium name="Ensembl"/>
        </authorList>
    </citation>
    <scope>IDENTIFICATION</scope>
</reference>
<reference evidence="2" key="1">
    <citation type="journal article" date="2002" name="Science">
        <title>The draft genome of Ciona intestinalis: insights into chordate and vertebrate origins.</title>
        <authorList>
            <person name="Dehal P."/>
            <person name="Satou Y."/>
            <person name="Campbell R.K."/>
            <person name="Chapman J."/>
            <person name="Degnan B."/>
            <person name="De Tomaso A."/>
            <person name="Davidson B."/>
            <person name="Di Gregorio A."/>
            <person name="Gelpke M."/>
            <person name="Goodstein D.M."/>
            <person name="Harafuji N."/>
            <person name="Hastings K.E."/>
            <person name="Ho I."/>
            <person name="Hotta K."/>
            <person name="Huang W."/>
            <person name="Kawashima T."/>
            <person name="Lemaire P."/>
            <person name="Martinez D."/>
            <person name="Meinertzhagen I.A."/>
            <person name="Necula S."/>
            <person name="Nonaka M."/>
            <person name="Putnam N."/>
            <person name="Rash S."/>
            <person name="Saiga H."/>
            <person name="Satake M."/>
            <person name="Terry A."/>
            <person name="Yamada L."/>
            <person name="Wang H.G."/>
            <person name="Awazu S."/>
            <person name="Azumi K."/>
            <person name="Boore J."/>
            <person name="Branno M."/>
            <person name="Chin-Bow S."/>
            <person name="DeSantis R."/>
            <person name="Doyle S."/>
            <person name="Francino P."/>
            <person name="Keys D.N."/>
            <person name="Haga S."/>
            <person name="Hayashi H."/>
            <person name="Hino K."/>
            <person name="Imai K.S."/>
            <person name="Inaba K."/>
            <person name="Kano S."/>
            <person name="Kobayashi K."/>
            <person name="Kobayashi M."/>
            <person name="Lee B.I."/>
            <person name="Makabe K.W."/>
            <person name="Manohar C."/>
            <person name="Matassi G."/>
            <person name="Medina M."/>
            <person name="Mochizuki Y."/>
            <person name="Mount S."/>
            <person name="Morishita T."/>
            <person name="Miura S."/>
            <person name="Nakayama A."/>
            <person name="Nishizaka S."/>
            <person name="Nomoto H."/>
            <person name="Ohta F."/>
            <person name="Oishi K."/>
            <person name="Rigoutsos I."/>
            <person name="Sano M."/>
            <person name="Sasaki A."/>
            <person name="Sasakura Y."/>
            <person name="Shoguchi E."/>
            <person name="Shin-i T."/>
            <person name="Spagnuolo A."/>
            <person name="Stainier D."/>
            <person name="Suzuki M.M."/>
            <person name="Tassy O."/>
            <person name="Takatori N."/>
            <person name="Tokuoka M."/>
            <person name="Yagi K."/>
            <person name="Yoshizaki F."/>
            <person name="Wada S."/>
            <person name="Zhang C."/>
            <person name="Hyatt P.D."/>
            <person name="Larimer F."/>
            <person name="Detter C."/>
            <person name="Doggett N."/>
            <person name="Glavina T."/>
            <person name="Hawkins T."/>
            <person name="Richardson P."/>
            <person name="Lucas S."/>
            <person name="Kohara Y."/>
            <person name="Levine M."/>
            <person name="Satoh N."/>
            <person name="Rokhsar D.S."/>
        </authorList>
    </citation>
    <scope>NUCLEOTIDE SEQUENCE [LARGE SCALE GENOMIC DNA]</scope>
</reference>
<keyword evidence="2" id="KW-1185">Reference proteome</keyword>
<dbReference type="GeneTree" id="ENSGT00390000012883"/>